<keyword evidence="4" id="KW-1185">Reference proteome</keyword>
<feature type="domain" description="TIL" evidence="2">
    <location>
        <begin position="76"/>
        <end position="132"/>
    </location>
</feature>
<evidence type="ECO:0000259" key="2">
    <source>
        <dbReference type="Pfam" id="PF01826"/>
    </source>
</evidence>
<protein>
    <recommendedName>
        <fullName evidence="2">TIL domain-containing protein</fullName>
    </recommendedName>
</protein>
<feature type="compositionally biased region" description="Low complexity" evidence="1">
    <location>
        <begin position="41"/>
        <end position="51"/>
    </location>
</feature>
<dbReference type="Gene3D" id="2.10.25.10">
    <property type="entry name" value="Laminin"/>
    <property type="match status" value="1"/>
</dbReference>
<dbReference type="InterPro" id="IPR002919">
    <property type="entry name" value="TIL_dom"/>
</dbReference>
<sequence>MHEEKRFGNLSAGFSRTRTQECINIDKVNLHCVIIEDGDLSDSSSKSTLSGWESISETEQPPVNEDNDFEPRDSNCPKNSKYDECNGYPLCQKTCKNYDKIFPCPQICMPGCVCKDDFVKGPDGDCIPIDECPRKSEGRNSIFVS</sequence>
<name>A0A8X7B9X1_TRICX</name>
<evidence type="ECO:0000313" key="4">
    <source>
        <dbReference type="Proteomes" id="UP000887159"/>
    </source>
</evidence>
<feature type="region of interest" description="Disordered" evidence="1">
    <location>
        <begin position="39"/>
        <end position="75"/>
    </location>
</feature>
<dbReference type="SUPFAM" id="SSF57567">
    <property type="entry name" value="Serine protease inhibitors"/>
    <property type="match status" value="1"/>
</dbReference>
<dbReference type="EMBL" id="BMAU01021362">
    <property type="protein sequence ID" value="GFY23192.1"/>
    <property type="molecule type" value="Genomic_DNA"/>
</dbReference>
<comment type="caution">
    <text evidence="3">The sequence shown here is derived from an EMBL/GenBank/DDBJ whole genome shotgun (WGS) entry which is preliminary data.</text>
</comment>
<dbReference type="Proteomes" id="UP000887159">
    <property type="component" value="Unassembled WGS sequence"/>
</dbReference>
<dbReference type="Pfam" id="PF01826">
    <property type="entry name" value="TIL"/>
    <property type="match status" value="1"/>
</dbReference>
<organism evidence="3 4">
    <name type="scientific">Trichonephila clavipes</name>
    <name type="common">Golden silk orbweaver</name>
    <name type="synonym">Nephila clavipes</name>
    <dbReference type="NCBI Taxonomy" id="2585209"/>
    <lineage>
        <taxon>Eukaryota</taxon>
        <taxon>Metazoa</taxon>
        <taxon>Ecdysozoa</taxon>
        <taxon>Arthropoda</taxon>
        <taxon>Chelicerata</taxon>
        <taxon>Arachnida</taxon>
        <taxon>Araneae</taxon>
        <taxon>Araneomorphae</taxon>
        <taxon>Entelegynae</taxon>
        <taxon>Araneoidea</taxon>
        <taxon>Nephilidae</taxon>
        <taxon>Trichonephila</taxon>
    </lineage>
</organism>
<dbReference type="CDD" id="cd19941">
    <property type="entry name" value="TIL"/>
    <property type="match status" value="1"/>
</dbReference>
<accession>A0A8X7B9X1</accession>
<proteinExistence type="predicted"/>
<evidence type="ECO:0000256" key="1">
    <source>
        <dbReference type="SAM" id="MobiDB-lite"/>
    </source>
</evidence>
<dbReference type="AlphaFoldDB" id="A0A8X7B9X1"/>
<evidence type="ECO:0000313" key="3">
    <source>
        <dbReference type="EMBL" id="GFY23192.1"/>
    </source>
</evidence>
<dbReference type="InterPro" id="IPR036084">
    <property type="entry name" value="Ser_inhib-like_sf"/>
</dbReference>
<reference evidence="3" key="1">
    <citation type="submission" date="2020-08" db="EMBL/GenBank/DDBJ databases">
        <title>Multicomponent nature underlies the extraordinary mechanical properties of spider dragline silk.</title>
        <authorList>
            <person name="Kono N."/>
            <person name="Nakamura H."/>
            <person name="Mori M."/>
            <person name="Yoshida Y."/>
            <person name="Ohtoshi R."/>
            <person name="Malay A.D."/>
            <person name="Moran D.A.P."/>
            <person name="Tomita M."/>
            <person name="Numata K."/>
            <person name="Arakawa K."/>
        </authorList>
    </citation>
    <scope>NUCLEOTIDE SEQUENCE</scope>
</reference>
<gene>
    <name evidence="3" type="ORF">TNCV_3764321</name>
</gene>